<evidence type="ECO:0000256" key="1">
    <source>
        <dbReference type="ARBA" id="ARBA00004685"/>
    </source>
</evidence>
<feature type="transmembrane region" description="Helical" evidence="3">
    <location>
        <begin position="47"/>
        <end position="65"/>
    </location>
</feature>
<keyword evidence="3" id="KW-0472">Membrane</keyword>
<dbReference type="PANTHER" id="PTHR33365">
    <property type="entry name" value="YALI0B05434P"/>
    <property type="match status" value="1"/>
</dbReference>
<keyword evidence="3" id="KW-1133">Transmembrane helix</keyword>
<dbReference type="PANTHER" id="PTHR33365:SF4">
    <property type="entry name" value="CYCLOCHLOROTINE BIOSYNTHESIS PROTEIN O"/>
    <property type="match status" value="1"/>
</dbReference>
<accession>A0AB34FIF5</accession>
<protein>
    <submittedName>
        <fullName evidence="4">Tat pathway signal sequence</fullName>
    </submittedName>
</protein>
<dbReference type="GO" id="GO:0043386">
    <property type="term" value="P:mycotoxin biosynthetic process"/>
    <property type="evidence" value="ECO:0007669"/>
    <property type="project" value="InterPro"/>
</dbReference>
<organism evidence="4 5">
    <name type="scientific">Purpureocillium lavendulum</name>
    <dbReference type="NCBI Taxonomy" id="1247861"/>
    <lineage>
        <taxon>Eukaryota</taxon>
        <taxon>Fungi</taxon>
        <taxon>Dikarya</taxon>
        <taxon>Ascomycota</taxon>
        <taxon>Pezizomycotina</taxon>
        <taxon>Sordariomycetes</taxon>
        <taxon>Hypocreomycetidae</taxon>
        <taxon>Hypocreales</taxon>
        <taxon>Ophiocordycipitaceae</taxon>
        <taxon>Purpureocillium</taxon>
    </lineage>
</organism>
<sequence>MGHGRENDDDDRWNEDADLLPSENRRLSASPVSAWKTLQQTPACWSLLPWVLNLMLAIVSVYFWLRSQPHSCPHMWDTGNQAGAYSPADEAVEYIPKLFHNRFDGDVSPYQGWPTDESDARWVDLYDCTFAELTPRFFEPVGSSLRIDKDSHERLLNKSAHVPLVGHEEDYFLGIDVFHQLHCLNVIRKAFYPRRYNISMVNPDGSVDFLEWTHVDHCIESLRQSVMCHSDISTVPFRWVDASQALKPQLDSVHMCRNFTKIREWASERHIDVGNMRAQVENGQVVDYSSTAPDLFKLAEEKIPQDWSKTVDDMKTWSVHQESVLPPLPHFEGWKPIDWKPEDGPIQLFGYVHTKSHEAFASVTICGIFIGVIFGSLDESVQLDFDLFIAKGQINMFMKGGNVMAELKVNATPFKGTDGAFSVLEGV</sequence>
<dbReference type="EMBL" id="JAQHRD010000007">
    <property type="protein sequence ID" value="KAJ6438738.1"/>
    <property type="molecule type" value="Genomic_DNA"/>
</dbReference>
<dbReference type="Pfam" id="PF11807">
    <property type="entry name" value="UstYa"/>
    <property type="match status" value="1"/>
</dbReference>
<evidence type="ECO:0000256" key="2">
    <source>
        <dbReference type="ARBA" id="ARBA00035112"/>
    </source>
</evidence>
<keyword evidence="5" id="KW-1185">Reference proteome</keyword>
<evidence type="ECO:0000256" key="3">
    <source>
        <dbReference type="SAM" id="Phobius"/>
    </source>
</evidence>
<name>A0AB34FIF5_9HYPO</name>
<keyword evidence="3" id="KW-0812">Transmembrane</keyword>
<proteinExistence type="inferred from homology"/>
<dbReference type="Proteomes" id="UP001163105">
    <property type="component" value="Unassembled WGS sequence"/>
</dbReference>
<comment type="caution">
    <text evidence="4">The sequence shown here is derived from an EMBL/GenBank/DDBJ whole genome shotgun (WGS) entry which is preliminary data.</text>
</comment>
<evidence type="ECO:0000313" key="4">
    <source>
        <dbReference type="EMBL" id="KAJ6438738.1"/>
    </source>
</evidence>
<comment type="pathway">
    <text evidence="1">Mycotoxin biosynthesis.</text>
</comment>
<reference evidence="4" key="1">
    <citation type="submission" date="2023-01" db="EMBL/GenBank/DDBJ databases">
        <title>The growth and conidiation of Purpureocillium lavendulum are regulated by nitrogen source and histone H3K14 acetylation.</title>
        <authorList>
            <person name="Tang P."/>
            <person name="Han J."/>
            <person name="Zhang C."/>
            <person name="Tang P."/>
            <person name="Qi F."/>
            <person name="Zhang K."/>
            <person name="Liang L."/>
        </authorList>
    </citation>
    <scope>NUCLEOTIDE SEQUENCE</scope>
    <source>
        <strain evidence="4">YMF1.00683</strain>
    </source>
</reference>
<gene>
    <name evidence="4" type="ORF">O9K51_08139</name>
</gene>
<comment type="similarity">
    <text evidence="2">Belongs to the ustYa family.</text>
</comment>
<evidence type="ECO:0000313" key="5">
    <source>
        <dbReference type="Proteomes" id="UP001163105"/>
    </source>
</evidence>
<dbReference type="AlphaFoldDB" id="A0AB34FIF5"/>
<dbReference type="InterPro" id="IPR021765">
    <property type="entry name" value="UstYa-like"/>
</dbReference>